<evidence type="ECO:0000313" key="2">
    <source>
        <dbReference type="Proteomes" id="UP000237798"/>
    </source>
</evidence>
<evidence type="ECO:0000313" key="1">
    <source>
        <dbReference type="EMBL" id="PRR85470.1"/>
    </source>
</evidence>
<dbReference type="NCBIfam" id="TIGR01110">
    <property type="entry name" value="mdcA"/>
    <property type="match status" value="1"/>
</dbReference>
<sequence>MREIKLNSRKWNSRHLEKEKKLEDVLKIFKGKIIPADKIVDVMENVIYPGNIVTLEGDNQKQASFLSRALLNVDRRKVNNLHMVMSNISRDEHLEIFKKGIASMLDFSYAGSQSVKVSNMLKEGSLKIGDVHTYLELYSRLFVDLIPDITLVAAEKADGEGNLYTGPNTEETSVLVEAAAFHDGIVIAQVNEIDNHLPRVDIPGSWVDFIVESDVPYDIDPLFTRDPAKINEVQILIAMMVIKGIYAKHHVLSLNHGIGYNTAAIELLLPTYGELLGLKGKICTNWVLNPHPTLIPAVESGWVKSVYSFGGELGMEKYVSSRSDVFFDGKDGSLRSNRVYAQMAGQYALDAFVGSTLQIDSMGNSSTVTEGRLSGFGGAPNMGSDSRGRRHSTEAWLDMAVCGGEIQKGRKLVIQTVETFKRGDNPVFVDKLDAVKVRSDSGLPITPVMIYGDDITHVVSEEGIAYLYKAQNLDERKKALAAIAGVTGPGLSITDDEVYALRRKGLVAYPEDIGIKRTDAKRSLLAAKDIEDLVQWSQGLYEPPAKFKNW</sequence>
<dbReference type="Gene3D" id="3.40.1080.10">
    <property type="entry name" value="Glutaconate Coenzyme A-transferase"/>
    <property type="match status" value="1"/>
</dbReference>
<dbReference type="GO" id="GO:0016746">
    <property type="term" value="F:acyltransferase activity"/>
    <property type="evidence" value="ECO:0007669"/>
    <property type="project" value="UniProtKB-KW"/>
</dbReference>
<keyword evidence="1" id="KW-0808">Transferase</keyword>
<protein>
    <submittedName>
        <fullName evidence="1">Acetyl-S-ACP:malonate ACP transferase</fullName>
        <ecNumber evidence="1">2.3.1.187</ecNumber>
    </submittedName>
</protein>
<reference evidence="1 2" key="1">
    <citation type="submission" date="2018-03" db="EMBL/GenBank/DDBJ databases">
        <title>Genome sequence of Clostridium luticellarii DSM 29923.</title>
        <authorList>
            <person name="Poehlein A."/>
            <person name="Daniel R."/>
        </authorList>
    </citation>
    <scope>NUCLEOTIDE SEQUENCE [LARGE SCALE GENOMIC DNA]</scope>
    <source>
        <strain evidence="1 2">DSM 29923</strain>
    </source>
</reference>
<dbReference type="InterPro" id="IPR037171">
    <property type="entry name" value="NagB/RpiA_transferase-like"/>
</dbReference>
<dbReference type="SUPFAM" id="SSF100950">
    <property type="entry name" value="NagB/RpiA/CoA transferase-like"/>
    <property type="match status" value="2"/>
</dbReference>
<dbReference type="PANTHER" id="PTHR43293:SF2">
    <property type="entry name" value="MALONATE DECARBOXYLASE ALPHA SUBUNIT"/>
    <property type="match status" value="1"/>
</dbReference>
<dbReference type="Proteomes" id="UP000237798">
    <property type="component" value="Unassembled WGS sequence"/>
</dbReference>
<dbReference type="Pfam" id="PF16957">
    <property type="entry name" value="Mal_decarbox_Al"/>
    <property type="match status" value="1"/>
</dbReference>
<dbReference type="EMBL" id="PVXP01000016">
    <property type="protein sequence ID" value="PRR85470.1"/>
    <property type="molecule type" value="Genomic_DNA"/>
</dbReference>
<name>A0A2T0BNM3_9CLOT</name>
<dbReference type="InterPro" id="IPR005777">
    <property type="entry name" value="MadA"/>
</dbReference>
<dbReference type="OrthoDB" id="5481335at2"/>
<keyword evidence="2" id="KW-1185">Reference proteome</keyword>
<dbReference type="AlphaFoldDB" id="A0A2T0BNM3"/>
<gene>
    <name evidence="1" type="primary">madA</name>
    <name evidence="1" type="ORF">CLLU_15400</name>
</gene>
<comment type="caution">
    <text evidence="1">The sequence shown here is derived from an EMBL/GenBank/DDBJ whole genome shotgun (WGS) entry which is preliminary data.</text>
</comment>
<dbReference type="PANTHER" id="PTHR43293">
    <property type="entry name" value="ACETATE COA-TRANSFERASE YDIF"/>
    <property type="match status" value="1"/>
</dbReference>
<accession>A0A2T0BNM3</accession>
<keyword evidence="1" id="KW-0012">Acyltransferase</keyword>
<dbReference type="RefSeq" id="WP_106009147.1">
    <property type="nucleotide sequence ID" value="NZ_PVXP01000016.1"/>
</dbReference>
<proteinExistence type="predicted"/>
<organism evidence="1 2">
    <name type="scientific">Clostridium luticellarii</name>
    <dbReference type="NCBI Taxonomy" id="1691940"/>
    <lineage>
        <taxon>Bacteria</taxon>
        <taxon>Bacillati</taxon>
        <taxon>Bacillota</taxon>
        <taxon>Clostridia</taxon>
        <taxon>Eubacteriales</taxon>
        <taxon>Clostridiaceae</taxon>
        <taxon>Clostridium</taxon>
    </lineage>
</organism>
<dbReference type="EC" id="2.3.1.187" evidence="1"/>